<dbReference type="GO" id="GO:0003684">
    <property type="term" value="F:damaged DNA binding"/>
    <property type="evidence" value="ECO:0007669"/>
    <property type="project" value="TreeGrafter"/>
</dbReference>
<feature type="compositionally biased region" description="Polar residues" evidence="6">
    <location>
        <begin position="741"/>
        <end position="768"/>
    </location>
</feature>
<feature type="compositionally biased region" description="Low complexity" evidence="6">
    <location>
        <begin position="385"/>
        <end position="397"/>
    </location>
</feature>
<evidence type="ECO:0000259" key="7">
    <source>
        <dbReference type="PROSITE" id="PS50006"/>
    </source>
</evidence>
<dbReference type="Gene3D" id="2.60.200.20">
    <property type="match status" value="1"/>
</dbReference>
<dbReference type="GeneID" id="36569976"/>
<dbReference type="GO" id="GO:0007095">
    <property type="term" value="P:mitotic G2 DNA damage checkpoint signaling"/>
    <property type="evidence" value="ECO:0007669"/>
    <property type="project" value="InterPro"/>
</dbReference>
<dbReference type="Pfam" id="PF16508">
    <property type="entry name" value="NIBRIN_BRCT_II"/>
    <property type="match status" value="1"/>
</dbReference>
<keyword evidence="3" id="KW-0234">DNA repair</keyword>
<evidence type="ECO:0000256" key="3">
    <source>
        <dbReference type="ARBA" id="ARBA00023204"/>
    </source>
</evidence>
<evidence type="ECO:0000256" key="2">
    <source>
        <dbReference type="ARBA" id="ARBA00022763"/>
    </source>
</evidence>
<name>A0A2T3AYM4_AMORE</name>
<sequence>MWVLETEGDALKGKKLWLRPGKKFLFGRTQTEAGRFAINDKTISRRHLTVEVGVVGPDDCANPKTRSQVTLVDLDTKIGTVVNGDQIRGQTRVLERDRNSVTLGKHKHPFIFTWVPITLTFSFSLKEAKADPYTALYKRLGPLDIKVLVEYQRGLTTHLVAKKRNTPKGLQALIDGKYIVHNDSFINAIVAATTPVPSSEEDGIAKSPLEEDWVQNFPDPLRYLPPRGEEPTERDETAYAPNPDRQNVFDGYSFIFYEKRQFDILFAPITEGCGKAYFREVIPDETEVDDFVRYVKQVAGEKGLGEFEDGSEGKGVVVVRFNPVKGPGSEWFSDFNRQVALKLDHRLIEQNEFLDAILGNDASVLRRPLELEPSETMPPPPSHAIATTSQTPQISQPAPTPTPAQEAPPEPARRGRSRRTVTTRFKGFDDDDENKFSAPVNLNSIPEYTTVDQPPAEESQSQGLFVSQDPEMVIDQEEPQPEATQTRSGRKRITPPMDYEEEDEDIMEQLAPAAAALKKRRLADDAERHRRGESTPPAQVIEEKPIPKPEPPKIKKEVDILEVARRQREKAEELAKAEREALEKAMDGMDIEAIRNLAIVEEMEVTRPPPPVRAAHADESDRWDDRWNGRKNFKKFRRRGEEGGSVRSFHRVIVPLEEVKKKDFGIGDDYWLEGDAERKKKKGKSRETPDTSQSQSQARAKDRATTRATEILASEAEEEMAQEVEAHELSSDLEVLEQPPKSVTSAVSQRSQTLVDKTSTPQSVSTGTKRPAPTNLTKPAPAKKARQTALTRKEESDDSDDELKFRFRKRR</sequence>
<reference evidence="8 9" key="1">
    <citation type="journal article" date="2018" name="New Phytol.">
        <title>Comparative genomics and transcriptomics depict ericoid mycorrhizal fungi as versatile saprotrophs and plant mutualists.</title>
        <authorList>
            <person name="Martino E."/>
            <person name="Morin E."/>
            <person name="Grelet G.A."/>
            <person name="Kuo A."/>
            <person name="Kohler A."/>
            <person name="Daghino S."/>
            <person name="Barry K.W."/>
            <person name="Cichocki N."/>
            <person name="Clum A."/>
            <person name="Dockter R.B."/>
            <person name="Hainaut M."/>
            <person name="Kuo R.C."/>
            <person name="LaButti K."/>
            <person name="Lindahl B.D."/>
            <person name="Lindquist E.A."/>
            <person name="Lipzen A."/>
            <person name="Khouja H.R."/>
            <person name="Magnuson J."/>
            <person name="Murat C."/>
            <person name="Ohm R.A."/>
            <person name="Singer S.W."/>
            <person name="Spatafora J.W."/>
            <person name="Wang M."/>
            <person name="Veneault-Fourrey C."/>
            <person name="Henrissat B."/>
            <person name="Grigoriev I.V."/>
            <person name="Martin F.M."/>
            <person name="Perotto S."/>
        </authorList>
    </citation>
    <scope>NUCLEOTIDE SEQUENCE [LARGE SCALE GENOMIC DNA]</scope>
    <source>
        <strain evidence="8 9">ATCC 22711</strain>
    </source>
</reference>
<dbReference type="GO" id="GO:0030870">
    <property type="term" value="C:Mre11 complex"/>
    <property type="evidence" value="ECO:0007669"/>
    <property type="project" value="InterPro"/>
</dbReference>
<comment type="subcellular location">
    <subcellularLocation>
        <location evidence="1">Nucleus</location>
    </subcellularLocation>
</comment>
<evidence type="ECO:0000256" key="5">
    <source>
        <dbReference type="ARBA" id="ARBA00044757"/>
    </source>
</evidence>
<gene>
    <name evidence="8" type="ORF">M430DRAFT_123931</name>
</gene>
<keyword evidence="2" id="KW-0227">DNA damage</keyword>
<feature type="compositionally biased region" description="Polar residues" evidence="6">
    <location>
        <begin position="440"/>
        <end position="465"/>
    </location>
</feature>
<comment type="similarity">
    <text evidence="5">Belongs to the Nibrin family.</text>
</comment>
<keyword evidence="4" id="KW-0539">Nucleus</keyword>
<feature type="compositionally biased region" description="Basic and acidic residues" evidence="6">
    <location>
        <begin position="541"/>
        <end position="555"/>
    </location>
</feature>
<dbReference type="PANTHER" id="PTHR12162:SF0">
    <property type="entry name" value="NIBRIN"/>
    <property type="match status" value="1"/>
</dbReference>
<dbReference type="InParanoid" id="A0A2T3AYM4"/>
<feature type="region of interest" description="Disordered" evidence="6">
    <location>
        <begin position="517"/>
        <end position="555"/>
    </location>
</feature>
<dbReference type="Proteomes" id="UP000241818">
    <property type="component" value="Unassembled WGS sequence"/>
</dbReference>
<proteinExistence type="inferred from homology"/>
<evidence type="ECO:0000256" key="4">
    <source>
        <dbReference type="ARBA" id="ARBA00023242"/>
    </source>
</evidence>
<evidence type="ECO:0000256" key="6">
    <source>
        <dbReference type="SAM" id="MobiDB-lite"/>
    </source>
</evidence>
<dbReference type="InterPro" id="IPR008984">
    <property type="entry name" value="SMAD_FHA_dom_sf"/>
</dbReference>
<dbReference type="InterPro" id="IPR040227">
    <property type="entry name" value="Nibrin-rel"/>
</dbReference>
<dbReference type="GO" id="GO:0000724">
    <property type="term" value="P:double-strand break repair via homologous recombination"/>
    <property type="evidence" value="ECO:0007669"/>
    <property type="project" value="TreeGrafter"/>
</dbReference>
<dbReference type="OrthoDB" id="552194at2759"/>
<accession>A0A2T3AYM4</accession>
<organism evidence="8 9">
    <name type="scientific">Amorphotheca resinae ATCC 22711</name>
    <dbReference type="NCBI Taxonomy" id="857342"/>
    <lineage>
        <taxon>Eukaryota</taxon>
        <taxon>Fungi</taxon>
        <taxon>Dikarya</taxon>
        <taxon>Ascomycota</taxon>
        <taxon>Pezizomycotina</taxon>
        <taxon>Leotiomycetes</taxon>
        <taxon>Helotiales</taxon>
        <taxon>Amorphothecaceae</taxon>
        <taxon>Amorphotheca</taxon>
    </lineage>
</organism>
<keyword evidence="9" id="KW-1185">Reference proteome</keyword>
<feature type="compositionally biased region" description="Basic and acidic residues" evidence="6">
    <location>
        <begin position="522"/>
        <end position="533"/>
    </location>
</feature>
<feature type="region of interest" description="Disordered" evidence="6">
    <location>
        <begin position="371"/>
        <end position="504"/>
    </location>
</feature>
<dbReference type="InterPro" id="IPR032429">
    <property type="entry name" value="Nibrin_BRCT2"/>
</dbReference>
<dbReference type="STRING" id="857342.A0A2T3AYM4"/>
<dbReference type="Pfam" id="PF00498">
    <property type="entry name" value="FHA"/>
    <property type="match status" value="1"/>
</dbReference>
<dbReference type="SUPFAM" id="SSF49879">
    <property type="entry name" value="SMAD/FHA domain"/>
    <property type="match status" value="1"/>
</dbReference>
<dbReference type="AlphaFoldDB" id="A0A2T3AYM4"/>
<evidence type="ECO:0000256" key="1">
    <source>
        <dbReference type="ARBA" id="ARBA00004123"/>
    </source>
</evidence>
<dbReference type="PROSITE" id="PS50006">
    <property type="entry name" value="FHA_DOMAIN"/>
    <property type="match status" value="1"/>
</dbReference>
<evidence type="ECO:0000313" key="8">
    <source>
        <dbReference type="EMBL" id="PSS15167.1"/>
    </source>
</evidence>
<dbReference type="RefSeq" id="XP_024719766.1">
    <property type="nucleotide sequence ID" value="XM_024861895.1"/>
</dbReference>
<dbReference type="PANTHER" id="PTHR12162">
    <property type="entry name" value="NIBRIN-RELATED"/>
    <property type="match status" value="1"/>
</dbReference>
<protein>
    <recommendedName>
        <fullName evidence="7">FHA domain-containing protein</fullName>
    </recommendedName>
</protein>
<feature type="domain" description="FHA" evidence="7">
    <location>
        <begin position="24"/>
        <end position="87"/>
    </location>
</feature>
<dbReference type="EMBL" id="KZ679013">
    <property type="protein sequence ID" value="PSS15167.1"/>
    <property type="molecule type" value="Genomic_DNA"/>
</dbReference>
<feature type="region of interest" description="Disordered" evidence="6">
    <location>
        <begin position="222"/>
        <end position="242"/>
    </location>
</feature>
<feature type="compositionally biased region" description="Pro residues" evidence="6">
    <location>
        <begin position="398"/>
        <end position="410"/>
    </location>
</feature>
<feature type="compositionally biased region" description="Basic and acidic residues" evidence="6">
    <location>
        <begin position="227"/>
        <end position="237"/>
    </location>
</feature>
<dbReference type="InterPro" id="IPR000253">
    <property type="entry name" value="FHA_dom"/>
</dbReference>
<evidence type="ECO:0000313" key="9">
    <source>
        <dbReference type="Proteomes" id="UP000241818"/>
    </source>
</evidence>
<feature type="region of interest" description="Disordered" evidence="6">
    <location>
        <begin position="672"/>
        <end position="811"/>
    </location>
</feature>